<protein>
    <submittedName>
        <fullName evidence="2">Uncharacterized protein</fullName>
    </submittedName>
</protein>
<organism evidence="2 3">
    <name type="scientific">Fusarium oxysporum f. sp. cubense</name>
    <dbReference type="NCBI Taxonomy" id="61366"/>
    <lineage>
        <taxon>Eukaryota</taxon>
        <taxon>Fungi</taxon>
        <taxon>Dikarya</taxon>
        <taxon>Ascomycota</taxon>
        <taxon>Pezizomycotina</taxon>
        <taxon>Sordariomycetes</taxon>
        <taxon>Hypocreomycetidae</taxon>
        <taxon>Hypocreales</taxon>
        <taxon>Nectriaceae</taxon>
        <taxon>Fusarium</taxon>
        <taxon>Fusarium oxysporum species complex</taxon>
    </lineage>
</organism>
<accession>A0A5C6SM30</accession>
<feature type="region of interest" description="Disordered" evidence="1">
    <location>
        <begin position="120"/>
        <end position="148"/>
    </location>
</feature>
<proteinExistence type="predicted"/>
<evidence type="ECO:0000313" key="3">
    <source>
        <dbReference type="Proteomes" id="UP000321331"/>
    </source>
</evidence>
<evidence type="ECO:0000256" key="1">
    <source>
        <dbReference type="SAM" id="MobiDB-lite"/>
    </source>
</evidence>
<dbReference type="AlphaFoldDB" id="A0A5C6SM30"/>
<comment type="caution">
    <text evidence="2">The sequence shown here is derived from an EMBL/GenBank/DDBJ whole genome shotgun (WGS) entry which is preliminary data.</text>
</comment>
<name>A0A5C6SM30_FUSOC</name>
<dbReference type="Proteomes" id="UP000321331">
    <property type="component" value="Unassembled WGS sequence"/>
</dbReference>
<dbReference type="EMBL" id="VMNF01000011">
    <property type="protein sequence ID" value="TXB99702.1"/>
    <property type="molecule type" value="Genomic_DNA"/>
</dbReference>
<evidence type="ECO:0000313" key="2">
    <source>
        <dbReference type="EMBL" id="TXB99702.1"/>
    </source>
</evidence>
<reference evidence="2 3" key="1">
    <citation type="submission" date="2019-07" db="EMBL/GenBank/DDBJ databases">
        <title>The First High-Quality Draft Genome Sequence of the Causal Agent of the Current Panama Disease Epidemic.</title>
        <authorList>
            <person name="Warmington R.J."/>
            <person name="Kay W."/>
            <person name="Jeffries A."/>
            <person name="Bebber D."/>
            <person name="Moore K."/>
            <person name="Studholme D.J."/>
        </authorList>
    </citation>
    <scope>NUCLEOTIDE SEQUENCE [LARGE SCALE GENOMIC DNA]</scope>
    <source>
        <strain evidence="2 3">TR4</strain>
    </source>
</reference>
<sequence>MLTSARLVSSVFWTCHRQGQDVGSPGSLVVAVSRSGPWRLAWTWLQTQSRESEPSRPSSADLGVTLVRVVGELVSGWTRERETLRDNSTGIVLSIRPYWLRLHLDKLTITIDAVRLTTIFNPGQPRSQPRPANGHSNLHEHGRRVRDR</sequence>
<gene>
    <name evidence="2" type="ORF">FocTR4_00014152</name>
</gene>